<dbReference type="OrthoDB" id="928522at2"/>
<organism evidence="4 5">
    <name type="scientific">Gemmatimonas phototrophica</name>
    <dbReference type="NCBI Taxonomy" id="1379270"/>
    <lineage>
        <taxon>Bacteria</taxon>
        <taxon>Pseudomonadati</taxon>
        <taxon>Gemmatimonadota</taxon>
        <taxon>Gemmatimonadia</taxon>
        <taxon>Gemmatimonadales</taxon>
        <taxon>Gemmatimonadaceae</taxon>
        <taxon>Gemmatimonas</taxon>
    </lineage>
</organism>
<dbReference type="Gene3D" id="1.25.40.20">
    <property type="entry name" value="Ankyrin repeat-containing domain"/>
    <property type="match status" value="3"/>
</dbReference>
<dbReference type="InterPro" id="IPR002110">
    <property type="entry name" value="Ankyrin_rpt"/>
</dbReference>
<gene>
    <name evidence="4" type="ORF">GEMMAAP_16990</name>
</gene>
<dbReference type="SMART" id="SM00248">
    <property type="entry name" value="ANK"/>
    <property type="match status" value="4"/>
</dbReference>
<reference evidence="4 5" key="1">
    <citation type="journal article" date="2014" name="Proc. Natl. Acad. Sci. U.S.A.">
        <title>Functional type 2 photosynthetic reaction centers found in the rare bacterial phylum Gemmatimonadetes.</title>
        <authorList>
            <person name="Zeng Y."/>
            <person name="Feng F."/>
            <person name="Medova H."/>
            <person name="Dean J."/>
            <person name="Koblizek M."/>
        </authorList>
    </citation>
    <scope>NUCLEOTIDE SEQUENCE [LARGE SCALE GENOMIC DNA]</scope>
    <source>
        <strain evidence="4 5">AP64</strain>
    </source>
</reference>
<dbReference type="Proteomes" id="UP000076404">
    <property type="component" value="Chromosome"/>
</dbReference>
<dbReference type="Pfam" id="PF12796">
    <property type="entry name" value="Ank_2"/>
    <property type="match status" value="1"/>
</dbReference>
<dbReference type="AlphaFoldDB" id="A0A143BN25"/>
<dbReference type="PANTHER" id="PTHR24173:SF74">
    <property type="entry name" value="ANKYRIN REPEAT DOMAIN-CONTAINING PROTEIN 16"/>
    <property type="match status" value="1"/>
</dbReference>
<dbReference type="KEGG" id="gph:GEMMAAP_16990"/>
<evidence type="ECO:0000256" key="3">
    <source>
        <dbReference type="PROSITE-ProRule" id="PRU00023"/>
    </source>
</evidence>
<protein>
    <recommendedName>
        <fullName evidence="6">Ankyrin</fullName>
    </recommendedName>
</protein>
<dbReference type="PANTHER" id="PTHR24173">
    <property type="entry name" value="ANKYRIN REPEAT CONTAINING"/>
    <property type="match status" value="1"/>
</dbReference>
<dbReference type="STRING" id="1379270.GEMMAAP_16990"/>
<keyword evidence="5" id="KW-1185">Reference proteome</keyword>
<dbReference type="RefSeq" id="WP_026848243.1">
    <property type="nucleotide sequence ID" value="NZ_CP011454.1"/>
</dbReference>
<reference evidence="4 5" key="2">
    <citation type="journal article" date="2016" name="Environ. Microbiol. Rep.">
        <title>Metagenomic evidence for the presence of phototrophic Gemmatimonadetes bacteria in diverse environments.</title>
        <authorList>
            <person name="Zeng Y."/>
            <person name="Baumbach J."/>
            <person name="Barbosa E.G."/>
            <person name="Azevedo V."/>
            <person name="Zhang C."/>
            <person name="Koblizek M."/>
        </authorList>
    </citation>
    <scope>NUCLEOTIDE SEQUENCE [LARGE SCALE GENOMIC DNA]</scope>
    <source>
        <strain evidence="4 5">AP64</strain>
    </source>
</reference>
<name>A0A143BN25_9BACT</name>
<evidence type="ECO:0000256" key="2">
    <source>
        <dbReference type="ARBA" id="ARBA00023043"/>
    </source>
</evidence>
<evidence type="ECO:0000313" key="4">
    <source>
        <dbReference type="EMBL" id="AMW06023.1"/>
    </source>
</evidence>
<dbReference type="InterPro" id="IPR036770">
    <property type="entry name" value="Ankyrin_rpt-contain_sf"/>
</dbReference>
<dbReference type="eggNOG" id="COG0666">
    <property type="taxonomic scope" value="Bacteria"/>
</dbReference>
<dbReference type="SUPFAM" id="SSF48403">
    <property type="entry name" value="Ankyrin repeat"/>
    <property type="match status" value="1"/>
</dbReference>
<dbReference type="Pfam" id="PF00023">
    <property type="entry name" value="Ank"/>
    <property type="match status" value="1"/>
</dbReference>
<dbReference type="PROSITE" id="PS50297">
    <property type="entry name" value="ANK_REP_REGION"/>
    <property type="match status" value="1"/>
</dbReference>
<dbReference type="PROSITE" id="PS50088">
    <property type="entry name" value="ANK_REPEAT"/>
    <property type="match status" value="2"/>
</dbReference>
<evidence type="ECO:0000313" key="5">
    <source>
        <dbReference type="Proteomes" id="UP000076404"/>
    </source>
</evidence>
<feature type="repeat" description="ANK" evidence="3">
    <location>
        <begin position="369"/>
        <end position="401"/>
    </location>
</feature>
<keyword evidence="1" id="KW-0677">Repeat</keyword>
<keyword evidence="2 3" id="KW-0040">ANK repeat</keyword>
<evidence type="ECO:0008006" key="6">
    <source>
        <dbReference type="Google" id="ProtNLM"/>
    </source>
</evidence>
<feature type="repeat" description="ANK" evidence="3">
    <location>
        <begin position="402"/>
        <end position="434"/>
    </location>
</feature>
<dbReference type="EMBL" id="CP011454">
    <property type="protein sequence ID" value="AMW06023.1"/>
    <property type="molecule type" value="Genomic_DNA"/>
</dbReference>
<evidence type="ECO:0000256" key="1">
    <source>
        <dbReference type="ARBA" id="ARBA00022737"/>
    </source>
</evidence>
<proteinExistence type="predicted"/>
<sequence>MTRSLSPKSSVDVLKQDAKRWLAALRRAEPDARARLMAVWPTAPAAPTLRDVQQALAREYGMADWKALLVALDALALDRQSHAERVAVLLRHGWDGDAALARRIVARYPAVRRDNLFVAAACGEVDEVRRLLANDAALAHATDPARGWTALLHVAYGRLDAEQAVAIAQLLLDAGADPNARFDDGWGNPFTAVTGVIGQGEGVKPTHPQAAALTALLLERGADPFDTQALYNTSIVNDDVTWTALLWEQCDPSTRMAVWSRVDGPALGGKIKVGTLNYLLGNAVSSGHLLRAQWLLQHGASANTVHSYSGHRVHTMARLAGNTAMAALLEAHGATVEPLQGERALMAALMAGEEAAVRALVATQPSALRSPAVLHAAASKGNATAVSLALELGAAVNATDFEGATALHQAAHAGSLAVVDVLLGAGAEVDVRERKWQGTPMSWACVLGRHAVAERLAPLTRDVRALARTARLARLQEVLQESPALANHQIPTVDQPTPLFCLPDDEHDAAAVATVLLFHGANPATKNAAGQTAEQAARRRGLDEAADLMAQRMAAFAP</sequence>
<accession>A0A143BN25</accession>